<evidence type="ECO:0000259" key="2">
    <source>
        <dbReference type="SMART" id="SM00717"/>
    </source>
</evidence>
<name>A0AAD1UAF3_EUPCR</name>
<proteinExistence type="predicted"/>
<feature type="compositionally biased region" description="Basic and acidic residues" evidence="1">
    <location>
        <begin position="500"/>
        <end position="511"/>
    </location>
</feature>
<dbReference type="AlphaFoldDB" id="A0AAD1UAF3"/>
<accession>A0AAD1UAF3</accession>
<feature type="compositionally biased region" description="Basic and acidic residues" evidence="1">
    <location>
        <begin position="396"/>
        <end position="411"/>
    </location>
</feature>
<organism evidence="3 4">
    <name type="scientific">Euplotes crassus</name>
    <dbReference type="NCBI Taxonomy" id="5936"/>
    <lineage>
        <taxon>Eukaryota</taxon>
        <taxon>Sar</taxon>
        <taxon>Alveolata</taxon>
        <taxon>Ciliophora</taxon>
        <taxon>Intramacronucleata</taxon>
        <taxon>Spirotrichea</taxon>
        <taxon>Hypotrichia</taxon>
        <taxon>Euplotida</taxon>
        <taxon>Euplotidae</taxon>
        <taxon>Moneuplotes</taxon>
    </lineage>
</organism>
<feature type="domain" description="Myb-like" evidence="2">
    <location>
        <begin position="12"/>
        <end position="61"/>
    </location>
</feature>
<dbReference type="InterPro" id="IPR009057">
    <property type="entry name" value="Homeodomain-like_sf"/>
</dbReference>
<comment type="caution">
    <text evidence="3">The sequence shown here is derived from an EMBL/GenBank/DDBJ whole genome shotgun (WGS) entry which is preliminary data.</text>
</comment>
<dbReference type="SUPFAM" id="SSF46689">
    <property type="entry name" value="Homeodomain-like"/>
    <property type="match status" value="1"/>
</dbReference>
<dbReference type="InterPro" id="IPR001005">
    <property type="entry name" value="SANT/Myb"/>
</dbReference>
<feature type="region of interest" description="Disordered" evidence="1">
    <location>
        <begin position="380"/>
        <end position="511"/>
    </location>
</feature>
<dbReference type="EMBL" id="CAMPGE010004137">
    <property type="protein sequence ID" value="CAI2362981.1"/>
    <property type="molecule type" value="Genomic_DNA"/>
</dbReference>
<sequence length="511" mass="58959">MAEYHSQVRKPKFNKWTKEEDDFLLKCKHFYGIGSKELEEKYLRSHTHMAISSRWHLMKSTIIPETSISPEQDLAILNAIMTCKTTNPVKLSEKVPSLPKKRIESRWRLHLSRYFSSIKVPQQLPSLAQLANLQKGYENECLINEERLRKEVEKEKETQQEYYKSEYSPDKYKRFEQCIKSELDRDNQAAANAVDYIQGGQLDRKNGDFDNLDTYNENSALQESTNELFQDGYLSKENLEALAAQKREGPVTYDLPNGQSNMLQDKTNLLNNDSKTYGVMVKKEGHHFVPQDAEGSAAKREQKYQSKIDTMNKKLDSILEVFKSMPDVAKRLEQLEDNIKKKFDSLKETTIKDMAELQRGFISQNQLKLHHKSSEKVQEDIQKEILSNSQLSADESNEKDQKYTPEGKDDSKDDAEMEQEAKQEENSKNKDEENKEKEYQINKTSPKKENFGSQKEEDKENVLSQSPSIEHAEEVNSESEMFEDTSSHHSSNASTSGSKNDSKGKESPCKT</sequence>
<evidence type="ECO:0000313" key="3">
    <source>
        <dbReference type="EMBL" id="CAI2362981.1"/>
    </source>
</evidence>
<evidence type="ECO:0000313" key="4">
    <source>
        <dbReference type="Proteomes" id="UP001295684"/>
    </source>
</evidence>
<dbReference type="SMART" id="SM00717">
    <property type="entry name" value="SANT"/>
    <property type="match status" value="2"/>
</dbReference>
<feature type="compositionally biased region" description="Basic and acidic residues" evidence="1">
    <location>
        <begin position="419"/>
        <end position="461"/>
    </location>
</feature>
<feature type="compositionally biased region" description="Polar residues" evidence="1">
    <location>
        <begin position="385"/>
        <end position="394"/>
    </location>
</feature>
<reference evidence="3" key="1">
    <citation type="submission" date="2023-07" db="EMBL/GenBank/DDBJ databases">
        <authorList>
            <consortium name="AG Swart"/>
            <person name="Singh M."/>
            <person name="Singh A."/>
            <person name="Seah K."/>
            <person name="Emmerich C."/>
        </authorList>
    </citation>
    <scope>NUCLEOTIDE SEQUENCE</scope>
    <source>
        <strain evidence="3">DP1</strain>
    </source>
</reference>
<dbReference type="Gene3D" id="3.90.20.10">
    <property type="match status" value="1"/>
</dbReference>
<evidence type="ECO:0000256" key="1">
    <source>
        <dbReference type="SAM" id="MobiDB-lite"/>
    </source>
</evidence>
<dbReference type="Proteomes" id="UP001295684">
    <property type="component" value="Unassembled WGS sequence"/>
</dbReference>
<feature type="domain" description="Myb-like" evidence="2">
    <location>
        <begin position="64"/>
        <end position="113"/>
    </location>
</feature>
<keyword evidence="4" id="KW-1185">Reference proteome</keyword>
<feature type="compositionally biased region" description="Low complexity" evidence="1">
    <location>
        <begin position="488"/>
        <end position="499"/>
    </location>
</feature>
<gene>
    <name evidence="3" type="ORF">ECRASSUSDP1_LOCUS4311</name>
</gene>
<protein>
    <recommendedName>
        <fullName evidence="2">Myb-like domain-containing protein</fullName>
    </recommendedName>
</protein>